<feature type="binding site" evidence="2">
    <location>
        <position position="330"/>
    </location>
    <ligand>
        <name>Zn(2+)</name>
        <dbReference type="ChEBI" id="CHEBI:29105"/>
    </ligand>
</feature>
<feature type="binding site" evidence="2">
    <location>
        <position position="317"/>
    </location>
    <ligand>
        <name>Zn(2+)</name>
        <dbReference type="ChEBI" id="CHEBI:29105"/>
    </ligand>
</feature>
<organism evidence="4 5">
    <name type="scientific">Collinsella ureilytica</name>
    <dbReference type="NCBI Taxonomy" id="2869515"/>
    <lineage>
        <taxon>Bacteria</taxon>
        <taxon>Bacillati</taxon>
        <taxon>Actinomycetota</taxon>
        <taxon>Coriobacteriia</taxon>
        <taxon>Coriobacteriales</taxon>
        <taxon>Coriobacteriaceae</taxon>
        <taxon>Collinsella</taxon>
    </lineage>
</organism>
<dbReference type="HAMAP" id="MF_01820">
    <property type="entry name" value="GTPase_RsgA"/>
    <property type="match status" value="1"/>
</dbReference>
<keyword evidence="2" id="KW-0342">GTP-binding</keyword>
<keyword evidence="2" id="KW-0694">RNA-binding</keyword>
<keyword evidence="5" id="KW-1185">Reference proteome</keyword>
<dbReference type="InterPro" id="IPR010914">
    <property type="entry name" value="RsgA_GTPase_dom"/>
</dbReference>
<dbReference type="InterPro" id="IPR027417">
    <property type="entry name" value="P-loop_NTPase"/>
</dbReference>
<name>A0ABS7MIT7_9ACTN</name>
<dbReference type="EMBL" id="JAIMFO010000004">
    <property type="protein sequence ID" value="MBY4797233.1"/>
    <property type="molecule type" value="Genomic_DNA"/>
</dbReference>
<accession>A0ABS7MIT7</accession>
<keyword evidence="2" id="KW-0699">rRNA-binding</keyword>
<feature type="binding site" evidence="2">
    <location>
        <position position="324"/>
    </location>
    <ligand>
        <name>Zn(2+)</name>
        <dbReference type="ChEBI" id="CHEBI:29105"/>
    </ligand>
</feature>
<feature type="binding site" evidence="2">
    <location>
        <position position="322"/>
    </location>
    <ligand>
        <name>Zn(2+)</name>
        <dbReference type="ChEBI" id="CHEBI:29105"/>
    </ligand>
</feature>
<dbReference type="NCBIfam" id="TIGR00157">
    <property type="entry name" value="ribosome small subunit-dependent GTPase A"/>
    <property type="match status" value="1"/>
</dbReference>
<comment type="subcellular location">
    <subcellularLocation>
        <location evidence="2">Cytoplasm</location>
    </subcellularLocation>
</comment>
<evidence type="ECO:0000256" key="2">
    <source>
        <dbReference type="HAMAP-Rule" id="MF_01820"/>
    </source>
</evidence>
<dbReference type="EC" id="3.6.1.-" evidence="2"/>
<keyword evidence="2" id="KW-0862">Zinc</keyword>
<comment type="cofactor">
    <cofactor evidence="2">
        <name>Zn(2+)</name>
        <dbReference type="ChEBI" id="CHEBI:29105"/>
    </cofactor>
    <text evidence="2">Binds 1 zinc ion per subunit.</text>
</comment>
<dbReference type="PANTHER" id="PTHR32120">
    <property type="entry name" value="SMALL RIBOSOMAL SUBUNIT BIOGENESIS GTPASE RSGA"/>
    <property type="match status" value="1"/>
</dbReference>
<keyword evidence="2" id="KW-0547">Nucleotide-binding</keyword>
<dbReference type="Gene3D" id="3.40.50.300">
    <property type="entry name" value="P-loop containing nucleotide triphosphate hydrolases"/>
    <property type="match status" value="1"/>
</dbReference>
<keyword evidence="2" id="KW-0479">Metal-binding</keyword>
<sequence length="369" mass="39036">MSPGSSEVEALRDVPTLADIRIDDQQMASFEEFRATFAASAGEAAAERLTLGCVVRLDRGFPLVAHQGGVLRAEHAVAFAKRDRGCGDALPAIGDIVAVRIDPAHDFGVIEAVMPRRTSFARWRGKNRGERQVLAANVDRILVVQPLGGGRQTGSFLRDRIARALVLVHDCGAEPAVVFTKSDRASDDEIADALRVAQALAGSEARVLVSSATEREGLAEIRALVPPHTCAMILGESGAGKSTLLNALLGHDALTVGAVRERDDKGRHTTVARVMCKLPGAYGVIADAPGLRSMTLLGHEAGLARAFPDIAQVAEACRFRDCTHTHEPGCAVRAAGASGEIDPIRIEAALALASEMRVSAQSLDPDVRL</sequence>
<evidence type="ECO:0000313" key="5">
    <source>
        <dbReference type="Proteomes" id="UP000700908"/>
    </source>
</evidence>
<comment type="function">
    <text evidence="2">One of several proteins that assist in the late maturation steps of the functional core of the 30S ribosomal subunit. Helps release RbfA from mature subunits. May play a role in the assembly of ribosomal proteins into the subunit. Circularly permuted GTPase that catalyzes slow GTP hydrolysis, GTPase activity is stimulated by the 30S ribosomal subunit.</text>
</comment>
<reference evidence="4 5" key="1">
    <citation type="submission" date="2021-08" db="EMBL/GenBank/DDBJ databases">
        <title>Collinsella faecalis sp. nov. isolated from swine faeces.</title>
        <authorList>
            <person name="Oh B.S."/>
            <person name="Lee J.H."/>
        </authorList>
    </citation>
    <scope>NUCLEOTIDE SEQUENCE [LARGE SCALE GENOMIC DNA]</scope>
    <source>
        <strain evidence="4 5">AGMB00827</strain>
    </source>
</reference>
<feature type="binding site" evidence="2">
    <location>
        <begin position="235"/>
        <end position="243"/>
    </location>
    <ligand>
        <name>GTP</name>
        <dbReference type="ChEBI" id="CHEBI:37565"/>
    </ligand>
</feature>
<dbReference type="SUPFAM" id="SSF52540">
    <property type="entry name" value="P-loop containing nucleoside triphosphate hydrolases"/>
    <property type="match status" value="1"/>
</dbReference>
<dbReference type="Gene3D" id="1.10.40.50">
    <property type="entry name" value="Probable gtpase engc, domain 3"/>
    <property type="match status" value="1"/>
</dbReference>
<dbReference type="Proteomes" id="UP000700908">
    <property type="component" value="Unassembled WGS sequence"/>
</dbReference>
<keyword evidence="1 2" id="KW-0690">Ribosome biogenesis</keyword>
<dbReference type="PROSITE" id="PS50936">
    <property type="entry name" value="ENGC_GTPASE"/>
    <property type="match status" value="1"/>
</dbReference>
<dbReference type="InterPro" id="IPR004881">
    <property type="entry name" value="Ribosome_biogen_GTPase_RsgA"/>
</dbReference>
<comment type="subunit">
    <text evidence="2">Monomer. Associates with 30S ribosomal subunit, binds 16S rRNA.</text>
</comment>
<comment type="caution">
    <text evidence="4">The sequence shown here is derived from an EMBL/GenBank/DDBJ whole genome shotgun (WGS) entry which is preliminary data.</text>
</comment>
<evidence type="ECO:0000259" key="3">
    <source>
        <dbReference type="PROSITE" id="PS50936"/>
    </source>
</evidence>
<comment type="similarity">
    <text evidence="2">Belongs to the TRAFAC class YlqF/YawG GTPase family. RsgA subfamily.</text>
</comment>
<feature type="domain" description="EngC GTPase" evidence="3">
    <location>
        <begin position="136"/>
        <end position="292"/>
    </location>
</feature>
<dbReference type="PANTHER" id="PTHR32120:SF10">
    <property type="entry name" value="SMALL RIBOSOMAL SUBUNIT BIOGENESIS GTPASE RSGA"/>
    <property type="match status" value="1"/>
</dbReference>
<feature type="binding site" evidence="2">
    <location>
        <begin position="180"/>
        <end position="183"/>
    </location>
    <ligand>
        <name>GTP</name>
        <dbReference type="ChEBI" id="CHEBI:37565"/>
    </ligand>
</feature>
<evidence type="ECO:0000256" key="1">
    <source>
        <dbReference type="ARBA" id="ARBA00022517"/>
    </source>
</evidence>
<evidence type="ECO:0000313" key="4">
    <source>
        <dbReference type="EMBL" id="MBY4797233.1"/>
    </source>
</evidence>
<keyword evidence="2" id="KW-0963">Cytoplasm</keyword>
<dbReference type="Pfam" id="PF03193">
    <property type="entry name" value="RsgA_GTPase"/>
    <property type="match status" value="1"/>
</dbReference>
<keyword evidence="2" id="KW-0378">Hydrolase</keyword>
<proteinExistence type="inferred from homology"/>
<protein>
    <recommendedName>
        <fullName evidence="2">Small ribosomal subunit biogenesis GTPase RsgA</fullName>
        <ecNumber evidence="2">3.6.1.-</ecNumber>
    </recommendedName>
</protein>
<gene>
    <name evidence="2 4" type="primary">rsgA</name>
    <name evidence="4" type="ORF">K6V98_02485</name>
</gene>
<dbReference type="CDD" id="cd01854">
    <property type="entry name" value="YjeQ_EngC"/>
    <property type="match status" value="1"/>
</dbReference>